<dbReference type="GO" id="GO:0016758">
    <property type="term" value="F:hexosyltransferase activity"/>
    <property type="evidence" value="ECO:0007669"/>
    <property type="project" value="InterPro"/>
</dbReference>
<protein>
    <recommendedName>
        <fullName evidence="1">Glycosyl transferase family 28 C-terminal domain-containing protein</fullName>
    </recommendedName>
</protein>
<organism evidence="2 3">
    <name type="scientific">Nocardioides marinus</name>
    <dbReference type="NCBI Taxonomy" id="374514"/>
    <lineage>
        <taxon>Bacteria</taxon>
        <taxon>Bacillati</taxon>
        <taxon>Actinomycetota</taxon>
        <taxon>Actinomycetes</taxon>
        <taxon>Propionibacteriales</taxon>
        <taxon>Nocardioidaceae</taxon>
        <taxon>Nocardioides</taxon>
    </lineage>
</organism>
<comment type="caution">
    <text evidence="2">The sequence shown here is derived from an EMBL/GenBank/DDBJ whole genome shotgun (WGS) entry which is preliminary data.</text>
</comment>
<evidence type="ECO:0000313" key="2">
    <source>
        <dbReference type="EMBL" id="NYI08921.1"/>
    </source>
</evidence>
<proteinExistence type="predicted"/>
<dbReference type="Gene3D" id="3.40.50.2000">
    <property type="entry name" value="Glycogen Phosphorylase B"/>
    <property type="match status" value="1"/>
</dbReference>
<accession>A0A7Z0C3B4</accession>
<feature type="domain" description="Glycosyl transferase family 28 C-terminal" evidence="1">
    <location>
        <begin position="240"/>
        <end position="289"/>
    </location>
</feature>
<dbReference type="PANTHER" id="PTHR21015">
    <property type="entry name" value="UDP-N-ACETYLGLUCOSAMINE--N-ACETYLMURAMYL-(PENTAPEPTIDE) PYROPHOSPHORYL-UNDECAPRENOL N-ACETYLGLUCOSAMINE TRANSFERASE 1"/>
    <property type="match status" value="1"/>
</dbReference>
<keyword evidence="3" id="KW-1185">Reference proteome</keyword>
<dbReference type="PANTHER" id="PTHR21015:SF22">
    <property type="entry name" value="GLYCOSYLTRANSFERASE"/>
    <property type="match status" value="1"/>
</dbReference>
<name>A0A7Z0C3B4_9ACTN</name>
<dbReference type="RefSeq" id="WP_179529971.1">
    <property type="nucleotide sequence ID" value="NZ_BAAAPP010000002.1"/>
</dbReference>
<evidence type="ECO:0000313" key="3">
    <source>
        <dbReference type="Proteomes" id="UP000537326"/>
    </source>
</evidence>
<evidence type="ECO:0000259" key="1">
    <source>
        <dbReference type="Pfam" id="PF04101"/>
    </source>
</evidence>
<dbReference type="InterPro" id="IPR007235">
    <property type="entry name" value="Glyco_trans_28_C"/>
</dbReference>
<dbReference type="Pfam" id="PF04101">
    <property type="entry name" value="Glyco_tran_28_C"/>
    <property type="match status" value="1"/>
</dbReference>
<dbReference type="Proteomes" id="UP000537326">
    <property type="component" value="Unassembled WGS sequence"/>
</dbReference>
<sequence>MSRAGSTIGYYVHHHGRGHLHRAGAVARALAQRHGCTVTGLSSFPRPADWRGPWAGGWVELARDDDPVPGPGAGDVTAGGRLHWVPRGHAGLSRRTAQLSAWLDATRPAAVVVDVSVEVSLLVRLHGVPVVGVVLPGERTDPAHRLALDTADALVGCWPPQVTGSVLPGLPAEVVDRVHGVGGLSRHPVTEEPPPGARRVLFLGGAGGHDLLDHEIDARLDAARAQAPGWTWEVADARRWRPDTGSLLREADVVVTHTGQNAVAEVAAARRPAVLVPQRRPHAEQATTAEVLGDGGWPAVVEPELPADGWAGRLERCLALDPVGWARWCDGRAADRFADVVAGVVGAAGVVGDTGAGAGHRRTPERSAS</sequence>
<dbReference type="SUPFAM" id="SSF53756">
    <property type="entry name" value="UDP-Glycosyltransferase/glycogen phosphorylase"/>
    <property type="match status" value="1"/>
</dbReference>
<dbReference type="EMBL" id="JACBZI010000001">
    <property type="protein sequence ID" value="NYI08921.1"/>
    <property type="molecule type" value="Genomic_DNA"/>
</dbReference>
<gene>
    <name evidence="2" type="ORF">BKA05_000436</name>
</gene>
<dbReference type="AlphaFoldDB" id="A0A7Z0C3B4"/>
<reference evidence="2 3" key="1">
    <citation type="submission" date="2020-07" db="EMBL/GenBank/DDBJ databases">
        <title>Sequencing the genomes of 1000 actinobacteria strains.</title>
        <authorList>
            <person name="Klenk H.-P."/>
        </authorList>
    </citation>
    <scope>NUCLEOTIDE SEQUENCE [LARGE SCALE GENOMIC DNA]</scope>
    <source>
        <strain evidence="2 3">DSM 18248</strain>
    </source>
</reference>